<feature type="region of interest" description="Disordered" evidence="1">
    <location>
        <begin position="1"/>
        <end position="23"/>
    </location>
</feature>
<feature type="region of interest" description="Disordered" evidence="1">
    <location>
        <begin position="169"/>
        <end position="190"/>
    </location>
</feature>
<evidence type="ECO:0000313" key="4">
    <source>
        <dbReference type="EMBL" id="GFY88036.1"/>
    </source>
</evidence>
<feature type="compositionally biased region" description="Gly residues" evidence="1">
    <location>
        <begin position="305"/>
        <end position="314"/>
    </location>
</feature>
<feature type="domain" description="Myb/SANT-like" evidence="3">
    <location>
        <begin position="24"/>
        <end position="117"/>
    </location>
</feature>
<comment type="caution">
    <text evidence="4">The sequence shown here is derived from an EMBL/GenBank/DDBJ whole genome shotgun (WGS) entry which is preliminary data.</text>
</comment>
<evidence type="ECO:0000313" key="5">
    <source>
        <dbReference type="Proteomes" id="UP000585474"/>
    </source>
</evidence>
<accession>A0A7J0EPB8</accession>
<dbReference type="SUPFAM" id="SSF48113">
    <property type="entry name" value="Heme-dependent peroxidases"/>
    <property type="match status" value="1"/>
</dbReference>
<dbReference type="Pfam" id="PF12776">
    <property type="entry name" value="Myb_DNA-bind_3"/>
    <property type="match status" value="1"/>
</dbReference>
<reference evidence="4 5" key="1">
    <citation type="submission" date="2019-07" db="EMBL/GenBank/DDBJ databases">
        <title>De Novo Assembly of kiwifruit Actinidia rufa.</title>
        <authorList>
            <person name="Sugita-Konishi S."/>
            <person name="Sato K."/>
            <person name="Mori E."/>
            <person name="Abe Y."/>
            <person name="Kisaki G."/>
            <person name="Hamano K."/>
            <person name="Suezawa K."/>
            <person name="Otani M."/>
            <person name="Fukuda T."/>
            <person name="Manabe T."/>
            <person name="Gomi K."/>
            <person name="Tabuchi M."/>
            <person name="Akimitsu K."/>
            <person name="Kataoka I."/>
        </authorList>
    </citation>
    <scope>NUCLEOTIDE SEQUENCE [LARGE SCALE GENOMIC DNA]</scope>
    <source>
        <strain evidence="5">cv. Fuchu</strain>
    </source>
</reference>
<dbReference type="InterPro" id="IPR045026">
    <property type="entry name" value="LIMYB"/>
</dbReference>
<feature type="compositionally biased region" description="Acidic residues" evidence="1">
    <location>
        <begin position="173"/>
        <end position="186"/>
    </location>
</feature>
<protein>
    <recommendedName>
        <fullName evidence="3">Myb/SANT-like domain-containing protein</fullName>
    </recommendedName>
</protein>
<keyword evidence="5" id="KW-1185">Reference proteome</keyword>
<keyword evidence="2" id="KW-1133">Transmembrane helix</keyword>
<evidence type="ECO:0000259" key="3">
    <source>
        <dbReference type="Pfam" id="PF12776"/>
    </source>
</evidence>
<dbReference type="PANTHER" id="PTHR47584:SF9">
    <property type="entry name" value="L10-INTERACTING MYB DOMAIN-CONTAINING PROTEIN-LIKE"/>
    <property type="match status" value="1"/>
</dbReference>
<dbReference type="Proteomes" id="UP000585474">
    <property type="component" value="Unassembled WGS sequence"/>
</dbReference>
<feature type="compositionally biased region" description="Basic residues" evidence="1">
    <location>
        <begin position="1"/>
        <end position="12"/>
    </location>
</feature>
<name>A0A7J0EPB8_9ERIC</name>
<dbReference type="OrthoDB" id="76215at2759"/>
<keyword evidence="2" id="KW-0472">Membrane</keyword>
<dbReference type="InterPro" id="IPR010255">
    <property type="entry name" value="Haem_peroxidase_sf"/>
</dbReference>
<dbReference type="GO" id="GO:0006979">
    <property type="term" value="P:response to oxidative stress"/>
    <property type="evidence" value="ECO:0007669"/>
    <property type="project" value="InterPro"/>
</dbReference>
<evidence type="ECO:0000256" key="2">
    <source>
        <dbReference type="SAM" id="Phobius"/>
    </source>
</evidence>
<dbReference type="PANTHER" id="PTHR47584">
    <property type="match status" value="1"/>
</dbReference>
<keyword evidence="2" id="KW-0812">Transmembrane</keyword>
<dbReference type="AlphaFoldDB" id="A0A7J0EPB8"/>
<sequence>MASRPTRSRRLPPRQQPEQQSRAKWTMPLTKILVDLMVDQVHKGNRQNHSFGKKAWKSISDDFHKKTGLKWEEQLKNRYAVLRRQYSIVKLLLDQSDFKWDETTGTIMAADEVWDRFIMEHPDAEPMRSAGCPIYKQLCTIFSEPGTNGEYKWSDEREIPCPEPLSIFKEEPLSESEDEADTEDEQDKFQSTIPSGTVTRKRGRKGIDDVIANAILEMAAASKLRTAAVRQYNGRYSITDCIRLLDETQGIDEQVYFAALNLFNNPNARETFLSLKADKRWMWLCRDFSDNWTQRARKRTYKASGGRGRGQGGKEGGEVLSMTSKRLDNITFSVGMMQANQESSDPLKCTFGGVFLVEDPNFRRYVEIYAIDEEAFFADYTASHKKLSELGFTQPSSGFKATAKTSTIMAQSAVGVAVATAVVLLSYFY</sequence>
<dbReference type="Gene3D" id="1.10.420.10">
    <property type="entry name" value="Peroxidase, domain 2"/>
    <property type="match status" value="1"/>
</dbReference>
<dbReference type="GO" id="GO:0004601">
    <property type="term" value="F:peroxidase activity"/>
    <property type="evidence" value="ECO:0007669"/>
    <property type="project" value="InterPro"/>
</dbReference>
<organism evidence="4 5">
    <name type="scientific">Actinidia rufa</name>
    <dbReference type="NCBI Taxonomy" id="165716"/>
    <lineage>
        <taxon>Eukaryota</taxon>
        <taxon>Viridiplantae</taxon>
        <taxon>Streptophyta</taxon>
        <taxon>Embryophyta</taxon>
        <taxon>Tracheophyta</taxon>
        <taxon>Spermatophyta</taxon>
        <taxon>Magnoliopsida</taxon>
        <taxon>eudicotyledons</taxon>
        <taxon>Gunneridae</taxon>
        <taxon>Pentapetalae</taxon>
        <taxon>asterids</taxon>
        <taxon>Ericales</taxon>
        <taxon>Actinidiaceae</taxon>
        <taxon>Actinidia</taxon>
    </lineage>
</organism>
<dbReference type="EMBL" id="BJWL01000005">
    <property type="protein sequence ID" value="GFY88036.1"/>
    <property type="molecule type" value="Genomic_DNA"/>
</dbReference>
<feature type="region of interest" description="Disordered" evidence="1">
    <location>
        <begin position="299"/>
        <end position="318"/>
    </location>
</feature>
<evidence type="ECO:0000256" key="1">
    <source>
        <dbReference type="SAM" id="MobiDB-lite"/>
    </source>
</evidence>
<gene>
    <name evidence="4" type="ORF">Acr_05g0016750</name>
</gene>
<dbReference type="GO" id="GO:0020037">
    <property type="term" value="F:heme binding"/>
    <property type="evidence" value="ECO:0007669"/>
    <property type="project" value="InterPro"/>
</dbReference>
<dbReference type="InterPro" id="IPR024752">
    <property type="entry name" value="Myb/SANT-like_dom"/>
</dbReference>
<feature type="transmembrane region" description="Helical" evidence="2">
    <location>
        <begin position="408"/>
        <end position="428"/>
    </location>
</feature>
<proteinExistence type="predicted"/>